<reference evidence="1 2" key="1">
    <citation type="submission" date="2016-11" db="EMBL/GenBank/DDBJ databases">
        <authorList>
            <person name="Jaros S."/>
            <person name="Januszkiewicz K."/>
            <person name="Wedrychowicz H."/>
        </authorList>
    </citation>
    <scope>NUCLEOTIDE SEQUENCE [LARGE SCALE GENOMIC DNA]</scope>
    <source>
        <strain evidence="1">NVI 5450</strain>
    </source>
</reference>
<accession>A0A1L0F6A3</accession>
<protein>
    <submittedName>
        <fullName evidence="1">Uncharacterized protein</fullName>
    </submittedName>
</protein>
<dbReference type="AlphaFoldDB" id="A0A1L0F6A3"/>
<name>A0A1L0F6A3_9GAMM</name>
<evidence type="ECO:0000313" key="2">
    <source>
        <dbReference type="Proteomes" id="UP000183794"/>
    </source>
</evidence>
<dbReference type="Proteomes" id="UP000183794">
    <property type="component" value="Unassembled WGS sequence"/>
</dbReference>
<evidence type="ECO:0000313" key="1">
    <source>
        <dbReference type="EMBL" id="SGZ17842.1"/>
    </source>
</evidence>
<sequence>MQSSSMTVKLTMLSIIMSTLILSGCNNENSSATKTSTTKAELSISDFSRLAIQEAEKNMVYIVNAENMDPIGQMALQNVPSSLRTSPLGRYVLAFQREENLIEIIDSGVISETHGDHVHITTEDPNLLSVQYSGIKPANYDLSNGEVSVFFDGNGASGEGAEFRILNEASIGTGDIIARQKFGFSMHGTSQILGDMLLTSFVWDQVEGNLPDSVLLMERHGNHFHPHGAVDETCPDLNSSAQIESQVFFACSDGIVAIEQSNFSSRKLNYPAEFGVDSRIKHLIGLKLANTILAITDDYQMFFLKDNELVELSWKENSDDNILGFTATEDGLIVVTSQGKMRIFDASNNFELSYSIDLWKSVPEFGEITGDDLPVQIIKDKRNGNIFVTDTINQLILEVSDSSAQQVLAHQLSYKPGKIAWLGSAQADFKH</sequence>
<dbReference type="SUPFAM" id="SSF50969">
    <property type="entry name" value="YVTN repeat-like/Quinoprotein amine dehydrogenase"/>
    <property type="match status" value="1"/>
</dbReference>
<organism evidence="1 2">
    <name type="scientific">Moritella viscosa</name>
    <dbReference type="NCBI Taxonomy" id="80854"/>
    <lineage>
        <taxon>Bacteria</taxon>
        <taxon>Pseudomonadati</taxon>
        <taxon>Pseudomonadota</taxon>
        <taxon>Gammaproteobacteria</taxon>
        <taxon>Alteromonadales</taxon>
        <taxon>Moritellaceae</taxon>
        <taxon>Moritella</taxon>
    </lineage>
</organism>
<dbReference type="OrthoDB" id="60524at2"/>
<proteinExistence type="predicted"/>
<dbReference type="RefSeq" id="WP_075518565.1">
    <property type="nucleotide sequence ID" value="NZ_FPLD01000131.1"/>
</dbReference>
<dbReference type="EMBL" id="FPLD01000131">
    <property type="protein sequence ID" value="SGZ17842.1"/>
    <property type="molecule type" value="Genomic_DNA"/>
</dbReference>
<gene>
    <name evidence="1" type="ORF">NVI5450_4585</name>
</gene>
<dbReference type="InterPro" id="IPR011044">
    <property type="entry name" value="Quino_amine_DH_bsu"/>
</dbReference>